<dbReference type="PROSITE" id="PS50156">
    <property type="entry name" value="SSD"/>
    <property type="match status" value="1"/>
</dbReference>
<keyword evidence="3 10" id="KW-0812">Transmembrane</keyword>
<dbReference type="SUPFAM" id="SSF82866">
    <property type="entry name" value="Multidrug efflux transporter AcrB transmembrane domain"/>
    <property type="match status" value="2"/>
</dbReference>
<evidence type="ECO:0000256" key="9">
    <source>
        <dbReference type="SAM" id="MobiDB-lite"/>
    </source>
</evidence>
<keyword evidence="5 10" id="KW-1133">Transmembrane helix</keyword>
<dbReference type="Gene3D" id="1.20.1640.10">
    <property type="entry name" value="Multidrug efflux transporter AcrB transmembrane domain"/>
    <property type="match status" value="2"/>
</dbReference>
<dbReference type="InterPro" id="IPR053956">
    <property type="entry name" value="NPC1_MLD"/>
</dbReference>
<feature type="transmembrane region" description="Helical" evidence="10">
    <location>
        <begin position="1012"/>
        <end position="1029"/>
    </location>
</feature>
<feature type="transmembrane region" description="Helical" evidence="10">
    <location>
        <begin position="1329"/>
        <end position="1354"/>
    </location>
</feature>
<feature type="transmembrane region" description="Helical" evidence="10">
    <location>
        <begin position="932"/>
        <end position="957"/>
    </location>
</feature>
<evidence type="ECO:0000256" key="4">
    <source>
        <dbReference type="ARBA" id="ARBA00022729"/>
    </source>
</evidence>
<evidence type="ECO:0000256" key="6">
    <source>
        <dbReference type="ARBA" id="ARBA00023055"/>
    </source>
</evidence>
<feature type="region of interest" description="Disordered" evidence="9">
    <location>
        <begin position="321"/>
        <end position="382"/>
    </location>
</feature>
<keyword evidence="7 10" id="KW-0472">Membrane</keyword>
<dbReference type="Pfam" id="PF22314">
    <property type="entry name" value="NPC1_MLD"/>
    <property type="match status" value="1"/>
</dbReference>
<keyword evidence="6" id="KW-0445">Lipid transport</keyword>
<dbReference type="EMBL" id="CALTRL010000607">
    <property type="protein sequence ID" value="CAH7668795.1"/>
    <property type="molecule type" value="Genomic_DNA"/>
</dbReference>
<feature type="compositionally biased region" description="Acidic residues" evidence="9">
    <location>
        <begin position="353"/>
        <end position="363"/>
    </location>
</feature>
<feature type="transmembrane region" description="Helical" evidence="10">
    <location>
        <begin position="721"/>
        <end position="746"/>
    </location>
</feature>
<feature type="transmembrane region" description="Helical" evidence="10">
    <location>
        <begin position="1303"/>
        <end position="1323"/>
    </location>
</feature>
<dbReference type="InterPro" id="IPR000731">
    <property type="entry name" value="SSD"/>
</dbReference>
<evidence type="ECO:0000259" key="11">
    <source>
        <dbReference type="PROSITE" id="PS50156"/>
    </source>
</evidence>
<dbReference type="PANTHER" id="PTHR45727:SF2">
    <property type="entry name" value="NPC INTRACELLULAR CHOLESTEROL TRANSPORTER 1"/>
    <property type="match status" value="1"/>
</dbReference>
<feature type="transmembrane region" description="Helical" evidence="10">
    <location>
        <begin position="287"/>
        <end position="306"/>
    </location>
</feature>
<gene>
    <name evidence="12" type="ORF">PPACK8108_LOCUS3349</name>
</gene>
<protein>
    <submittedName>
        <fullName evidence="12">Patched family-domain-containing protein</fullName>
    </submittedName>
</protein>
<feature type="transmembrane region" description="Helical" evidence="10">
    <location>
        <begin position="825"/>
        <end position="847"/>
    </location>
</feature>
<comment type="caution">
    <text evidence="12">The sequence shown here is derived from an EMBL/GenBank/DDBJ whole genome shotgun (WGS) entry which is preliminary data.</text>
</comment>
<dbReference type="InterPro" id="IPR003392">
    <property type="entry name" value="PTHD_SSD"/>
</dbReference>
<evidence type="ECO:0000256" key="3">
    <source>
        <dbReference type="ARBA" id="ARBA00022692"/>
    </source>
</evidence>
<dbReference type="Proteomes" id="UP001153365">
    <property type="component" value="Unassembled WGS sequence"/>
</dbReference>
<evidence type="ECO:0000313" key="13">
    <source>
        <dbReference type="Proteomes" id="UP001153365"/>
    </source>
</evidence>
<evidence type="ECO:0000256" key="1">
    <source>
        <dbReference type="ARBA" id="ARBA00004141"/>
    </source>
</evidence>
<evidence type="ECO:0000256" key="8">
    <source>
        <dbReference type="ARBA" id="ARBA00023157"/>
    </source>
</evidence>
<feature type="transmembrane region" description="Helical" evidence="10">
    <location>
        <begin position="1413"/>
        <end position="1437"/>
    </location>
</feature>
<evidence type="ECO:0000256" key="2">
    <source>
        <dbReference type="ARBA" id="ARBA00022448"/>
    </source>
</evidence>
<dbReference type="GO" id="GO:0032934">
    <property type="term" value="F:sterol binding"/>
    <property type="evidence" value="ECO:0007669"/>
    <property type="project" value="TreeGrafter"/>
</dbReference>
<dbReference type="FunFam" id="1.20.1640.10:FF:000029">
    <property type="entry name" value="Putative Patched sphingolipid transporter"/>
    <property type="match status" value="1"/>
</dbReference>
<feature type="transmembrane region" description="Helical" evidence="10">
    <location>
        <begin position="1270"/>
        <end position="1291"/>
    </location>
</feature>
<evidence type="ECO:0000256" key="7">
    <source>
        <dbReference type="ARBA" id="ARBA00023136"/>
    </source>
</evidence>
<reference evidence="12" key="1">
    <citation type="submission" date="2022-06" db="EMBL/GenBank/DDBJ databases">
        <authorList>
            <consortium name="SYNGENTA / RWTH Aachen University"/>
        </authorList>
    </citation>
    <scope>NUCLEOTIDE SEQUENCE</scope>
</reference>
<dbReference type="GO" id="GO:0016020">
    <property type="term" value="C:membrane"/>
    <property type="evidence" value="ECO:0007669"/>
    <property type="project" value="UniProtKB-SubCell"/>
</dbReference>
<accession>A0AAV0AKZ8</accession>
<evidence type="ECO:0000313" key="12">
    <source>
        <dbReference type="EMBL" id="CAH7668795.1"/>
    </source>
</evidence>
<comment type="subcellular location">
    <subcellularLocation>
        <location evidence="1">Membrane</location>
        <topology evidence="1">Multi-pass membrane protein</topology>
    </subcellularLocation>
</comment>
<dbReference type="InterPro" id="IPR032190">
    <property type="entry name" value="NPC1_N"/>
</dbReference>
<feature type="transmembrane region" description="Helical" evidence="10">
    <location>
        <begin position="907"/>
        <end position="926"/>
    </location>
</feature>
<keyword evidence="13" id="KW-1185">Reference proteome</keyword>
<feature type="transmembrane region" description="Helical" evidence="10">
    <location>
        <begin position="1375"/>
        <end position="1401"/>
    </location>
</feature>
<keyword evidence="2" id="KW-0813">Transport</keyword>
<feature type="transmembrane region" description="Helical" evidence="10">
    <location>
        <begin position="795"/>
        <end position="819"/>
    </location>
</feature>
<proteinExistence type="predicted"/>
<feature type="domain" description="SSD" evidence="11">
    <location>
        <begin position="786"/>
        <end position="957"/>
    </location>
</feature>
<dbReference type="PANTHER" id="PTHR45727">
    <property type="entry name" value="NPC INTRACELLULAR CHOLESTEROL TRANSPORTER 1"/>
    <property type="match status" value="1"/>
</dbReference>
<name>A0AAV0AKZ8_PHAPC</name>
<evidence type="ECO:0000256" key="5">
    <source>
        <dbReference type="ARBA" id="ARBA00022989"/>
    </source>
</evidence>
<dbReference type="Pfam" id="PF16414">
    <property type="entry name" value="NPC1_N"/>
    <property type="match status" value="1"/>
</dbReference>
<evidence type="ECO:0000256" key="10">
    <source>
        <dbReference type="SAM" id="Phobius"/>
    </source>
</evidence>
<dbReference type="GO" id="GO:0015918">
    <property type="term" value="P:sterol transport"/>
    <property type="evidence" value="ECO:0007669"/>
    <property type="project" value="TreeGrafter"/>
</dbReference>
<keyword evidence="8" id="KW-1015">Disulfide bond</keyword>
<keyword evidence="4" id="KW-0732">Signal</keyword>
<sequence>MSRKNEDEDDGGIGRCAMYDNCGKKDVFGQELPCPDGNRARKIDQTLRLNLEKVCGQAFSQSIDSTCCTIDQLSYLSKSVAQAEPLISTCPACRNNFVKFYCHFTCSPDQASFVNVTSTQKVKNSKTDELNQAVKSLDFWVDPGLEKSFFESCKDVKFSATNGYVMDLIGGGAKTPKEFLRYMGDERPGLGSPFQINFPSKDPSEHQSIDLSTFTLSNLNYSQLNKKIVPLRFEPHQCFSQDLDSRCACADCPTVCPSLPPAPPLFIPSPSSTSKGCKIGQMRCGDFAIVFIYSLVLSSFLLYTAWKEVLKRRRIGLIGSRGGDNDSGYETPSGYERVSMNDPLAPNGSSLGDDTDSGEEEQEGNNGPEILLNPAATTSRSSNPLIGASLSMAGREAPVKSRSIGSISPNGYSFFQNRHLRRGSSDPDSRLMGIHYQPRSYTLNAFLSRVFYLIGHGCATKPYLTIGIALLCCGLLNLGWSKFEIEQDPVNLWVAKGSRSALEKADFESRFGPFYRTEQIFLTSLNEGDYVLNYESLRWIFDLEQDIRSLESPSGLNLASVCLAPTSEIQPPRSTSYCVVQSIMGYFGNSLDGIDEENWAEKLNECASSPSICLSSYGQPLAPKMVLGGLPSSGNSSRVDTRKATAAVITFVVNNHLDGEKLRRAKEWEETLRNHLESLTKGTAQASKLPASAGLKMSWSTEISLQGEINKSTNTDIPIVVLSYLAMFLYVAINLGGSGMAILSAAGRVLSSLFKMAIPRVLRPRSDDDHRSTAFPARRARSTSLKRQLLVESKFSLALLSIGIVLLSVSTSVGFFSLFGVKITLIIAEVIPFLVLAIGVDNVFILANEVSRQNYKAYSILARGGIGYVGVDGTFDDDDENEEDEIDELPSVEVRIGKAISRMGPSVLLSASCETVAFALGAIVGMPAVRNFAIYAAGAVMINTILQMTIFVSAIAVDLHRMESNRVDCMPCVKLKSANSVSDLLAASGESNLATFIRTIYAPFLMKRSVKIFALCAFSGLFVFSTLSMNRIKLGLDQRLALPPESHLVGYFDALDKYFDVGPPVYFVSEGLNVTDRSGQQALCSRFSSCQELSIGNVLEAERKRPESSFIAQPPSVWIDDFFQWLNPSLESCCRVKKTDASVFCSDRDRERSCQPCYKDKIPPWNITMEGLPEGDMFMRYLKQWLKSPTTESCPVGGRAGYYNAINITTSDSQNFLDSSHFRSFHTPLKSQADYINSLSSARRIAREMAQRIGGTVYPYSVFYVFFDQYSYILGTSVEVILLALLAVFVVSSVMLGSWRTGGVMCLTVFMIVINITGAMGAWRIDLNAISLVNLVIGVGIGVEFCSHIARAFVGANGGGLPLRHPKAQKDRDERVCLALSDVGSSVFAGIFSTKIIGISILGLTKSKLLEIYYFRMWLVLIISGGLQGMIMLPILLSYYGGQGYGLDDDESDLAELIRSRYHQTDNEQFDQVQNQRYLGRSIDEDDEDDH</sequence>
<organism evidence="12 13">
    <name type="scientific">Phakopsora pachyrhizi</name>
    <name type="common">Asian soybean rust disease fungus</name>
    <dbReference type="NCBI Taxonomy" id="170000"/>
    <lineage>
        <taxon>Eukaryota</taxon>
        <taxon>Fungi</taxon>
        <taxon>Dikarya</taxon>
        <taxon>Basidiomycota</taxon>
        <taxon>Pucciniomycotina</taxon>
        <taxon>Pucciniomycetes</taxon>
        <taxon>Pucciniales</taxon>
        <taxon>Phakopsoraceae</taxon>
        <taxon>Phakopsora</taxon>
    </lineage>
</organism>
<dbReference type="Pfam" id="PF02460">
    <property type="entry name" value="Patched"/>
    <property type="match status" value="1"/>
</dbReference>